<dbReference type="Pfam" id="PF00034">
    <property type="entry name" value="Cytochrom_C"/>
    <property type="match status" value="1"/>
</dbReference>
<dbReference type="InterPro" id="IPR011658">
    <property type="entry name" value="PA14_dom"/>
</dbReference>
<organism evidence="7 8">
    <name type="scientific">Paraglaciecola aquimarina</name>
    <dbReference type="NCBI Taxonomy" id="1235557"/>
    <lineage>
        <taxon>Bacteria</taxon>
        <taxon>Pseudomonadati</taxon>
        <taxon>Pseudomonadota</taxon>
        <taxon>Gammaproteobacteria</taxon>
        <taxon>Alteromonadales</taxon>
        <taxon>Alteromonadaceae</taxon>
        <taxon>Paraglaciecola</taxon>
    </lineage>
</organism>
<dbReference type="InterPro" id="IPR036909">
    <property type="entry name" value="Cyt_c-like_dom_sf"/>
</dbReference>
<dbReference type="EMBL" id="JAWDIO010000002">
    <property type="protein sequence ID" value="MDU0355356.1"/>
    <property type="molecule type" value="Genomic_DNA"/>
</dbReference>
<sequence length="509" mass="57058">MQADNSGGGQVWVPEGAWGDLGGSLIHLSYGQSTAYTVLKDEVNGQVQGGVIALPFKLMSSAMRARFNPANNNQLYITGFKGWQTNATLLSAINRITYKGQPFKRVSKLKASTKGLYLTFNHTLDPTSANNLQNYSIQRWNYLYSKQYGSAHFATDIPEKELEKYRNTESKSVGRVGIPSNRSGESVYITAVKLLPDNKTVFLKIQDMKPVDQMKIDYSLLTSKGQELSQTIYNTIYNLTADSIEVADMVSIDTLKEQEKRNAYDLGAKVEVIDEYGNQDTFKSRTLALQVKDTDSVSPFLQPGSFSATYTGYIQVAEKDRVTFQARGNGQLTFELNNKTLINFNGNQQKVTSKVTSLNSGFHAYTIRYRSGNSHPRFLILWNGNKFPLSPVSPLSLRFLSDGAIKKAQIMRDQRSFVAEKRCFNCHSTEIELNMPELQQDSPSLDNIGSRIKQAWMAKWIANPQTLRHQTNMPKLVNNNEAAHIAAYLATKVTSPLQKQCKVIKAINY</sequence>
<dbReference type="PROSITE" id="PS51007">
    <property type="entry name" value="CYTC"/>
    <property type="match status" value="1"/>
</dbReference>
<evidence type="ECO:0000259" key="5">
    <source>
        <dbReference type="PROSITE" id="PS51007"/>
    </source>
</evidence>
<feature type="domain" description="Cytochrome c" evidence="5">
    <location>
        <begin position="408"/>
        <end position="493"/>
    </location>
</feature>
<proteinExistence type="predicted"/>
<accession>A0ABU3SZE0</accession>
<dbReference type="SMART" id="SM00758">
    <property type="entry name" value="PA14"/>
    <property type="match status" value="1"/>
</dbReference>
<gene>
    <name evidence="7" type="ORF">RS130_16875</name>
</gene>
<dbReference type="Gene3D" id="1.10.760.10">
    <property type="entry name" value="Cytochrome c-like domain"/>
    <property type="match status" value="1"/>
</dbReference>
<evidence type="ECO:0000256" key="1">
    <source>
        <dbReference type="ARBA" id="ARBA00022617"/>
    </source>
</evidence>
<evidence type="ECO:0000313" key="8">
    <source>
        <dbReference type="Proteomes" id="UP001247805"/>
    </source>
</evidence>
<protein>
    <submittedName>
        <fullName evidence="7">PA14 domain-containing protein</fullName>
    </submittedName>
</protein>
<evidence type="ECO:0000259" key="6">
    <source>
        <dbReference type="PROSITE" id="PS51820"/>
    </source>
</evidence>
<dbReference type="InterPro" id="IPR009056">
    <property type="entry name" value="Cyt_c-like_dom"/>
</dbReference>
<comment type="caution">
    <text evidence="7">The sequence shown here is derived from an EMBL/GenBank/DDBJ whole genome shotgun (WGS) entry which is preliminary data.</text>
</comment>
<keyword evidence="3 4" id="KW-0408">Iron</keyword>
<keyword evidence="1 4" id="KW-0349">Heme</keyword>
<evidence type="ECO:0000256" key="3">
    <source>
        <dbReference type="ARBA" id="ARBA00023004"/>
    </source>
</evidence>
<dbReference type="PANTHER" id="PTHR33546">
    <property type="entry name" value="LARGE, MULTIFUNCTIONAL SECRETED PROTEIN-RELATED"/>
    <property type="match status" value="1"/>
</dbReference>
<evidence type="ECO:0000256" key="4">
    <source>
        <dbReference type="PROSITE-ProRule" id="PRU00433"/>
    </source>
</evidence>
<keyword evidence="2 4" id="KW-0479">Metal-binding</keyword>
<dbReference type="PROSITE" id="PS51820">
    <property type="entry name" value="PA14"/>
    <property type="match status" value="1"/>
</dbReference>
<dbReference type="RefSeq" id="WP_316026898.1">
    <property type="nucleotide sequence ID" value="NZ_JAWDIO010000002.1"/>
</dbReference>
<dbReference type="Proteomes" id="UP001247805">
    <property type="component" value="Unassembled WGS sequence"/>
</dbReference>
<dbReference type="InterPro" id="IPR037524">
    <property type="entry name" value="PA14/GLEYA"/>
</dbReference>
<dbReference type="PANTHER" id="PTHR33546:SF1">
    <property type="entry name" value="LARGE, MULTIFUNCTIONAL SECRETED PROTEIN"/>
    <property type="match status" value="1"/>
</dbReference>
<keyword evidence="8" id="KW-1185">Reference proteome</keyword>
<dbReference type="Pfam" id="PF07691">
    <property type="entry name" value="PA14"/>
    <property type="match status" value="1"/>
</dbReference>
<dbReference type="SUPFAM" id="SSF56988">
    <property type="entry name" value="Anthrax protective antigen"/>
    <property type="match status" value="1"/>
</dbReference>
<name>A0ABU3SZE0_9ALTE</name>
<reference evidence="7 8" key="1">
    <citation type="submission" date="2023-10" db="EMBL/GenBank/DDBJ databases">
        <title>Glaciecola aquimarina strain GGW-M5 nov., isolated from a coastal seawater.</title>
        <authorList>
            <person name="Bayburt H."/>
            <person name="Kim J.M."/>
            <person name="Choi B.J."/>
            <person name="Jeon C.O."/>
        </authorList>
    </citation>
    <scope>NUCLEOTIDE SEQUENCE [LARGE SCALE GENOMIC DNA]</scope>
    <source>
        <strain evidence="7 8">KCTC 32108</strain>
    </source>
</reference>
<evidence type="ECO:0000313" key="7">
    <source>
        <dbReference type="EMBL" id="MDU0355356.1"/>
    </source>
</evidence>
<dbReference type="SUPFAM" id="SSF46626">
    <property type="entry name" value="Cytochrome c"/>
    <property type="match status" value="1"/>
</dbReference>
<evidence type="ECO:0000256" key="2">
    <source>
        <dbReference type="ARBA" id="ARBA00022723"/>
    </source>
</evidence>
<feature type="domain" description="PA14" evidence="6">
    <location>
        <begin position="267"/>
        <end position="409"/>
    </location>
</feature>